<dbReference type="HOGENOM" id="CLU_000384_9_9_1"/>
<dbReference type="InterPro" id="IPR041588">
    <property type="entry name" value="Integrase_H2C2"/>
</dbReference>
<dbReference type="SUPFAM" id="SSF56672">
    <property type="entry name" value="DNA/RNA polymerases"/>
    <property type="match status" value="1"/>
</dbReference>
<dbReference type="eggNOG" id="KOG0017">
    <property type="taxonomic scope" value="Eukaryota"/>
</dbReference>
<organism evidence="5 6">
    <name type="scientific">Latimeria chalumnae</name>
    <name type="common">Coelacanth</name>
    <dbReference type="NCBI Taxonomy" id="7897"/>
    <lineage>
        <taxon>Eukaryota</taxon>
        <taxon>Metazoa</taxon>
        <taxon>Chordata</taxon>
        <taxon>Craniata</taxon>
        <taxon>Vertebrata</taxon>
        <taxon>Euteleostomi</taxon>
        <taxon>Coelacanthiformes</taxon>
        <taxon>Coelacanthidae</taxon>
        <taxon>Latimeria</taxon>
    </lineage>
</organism>
<name>H3AQ55_LATCH</name>
<dbReference type="OMA" id="SHENDLW"/>
<evidence type="ECO:0000259" key="4">
    <source>
        <dbReference type="PROSITE" id="PS50994"/>
    </source>
</evidence>
<dbReference type="FunFam" id="3.30.70.270:FF:000026">
    <property type="entry name" value="Transposon Ty3-G Gag-Pol polyprotein"/>
    <property type="match status" value="1"/>
</dbReference>
<protein>
    <recommendedName>
        <fullName evidence="3">Gypsy retrotransposon integrase-like protein 1</fullName>
        <ecNumber evidence="2">3.1.26.4</ecNumber>
    </recommendedName>
</protein>
<dbReference type="InParanoid" id="H3AQ55"/>
<dbReference type="PANTHER" id="PTHR37984">
    <property type="entry name" value="PROTEIN CBG26694"/>
    <property type="match status" value="1"/>
</dbReference>
<dbReference type="GeneTree" id="ENSGT00940000166838"/>
<dbReference type="SUPFAM" id="SSF53098">
    <property type="entry name" value="Ribonuclease H-like"/>
    <property type="match status" value="1"/>
</dbReference>
<proteinExistence type="inferred from homology"/>
<dbReference type="Gene3D" id="1.10.340.70">
    <property type="match status" value="1"/>
</dbReference>
<dbReference type="InterPro" id="IPR012337">
    <property type="entry name" value="RNaseH-like_sf"/>
</dbReference>
<dbReference type="FunFam" id="3.30.70.270:FF:000003">
    <property type="entry name" value="Transposon Ty3-G Gag-Pol polyprotein"/>
    <property type="match status" value="1"/>
</dbReference>
<dbReference type="Pfam" id="PF00665">
    <property type="entry name" value="rve"/>
    <property type="match status" value="1"/>
</dbReference>
<dbReference type="InterPro" id="IPR001584">
    <property type="entry name" value="Integrase_cat-core"/>
</dbReference>
<dbReference type="InterPro" id="IPR036397">
    <property type="entry name" value="RNaseH_sf"/>
</dbReference>
<dbReference type="EC" id="3.1.26.4" evidence="2"/>
<dbReference type="FunFam" id="3.30.420.10:FF:000063">
    <property type="entry name" value="Retrovirus-related Pol polyprotein from transposon 297-like Protein"/>
    <property type="match status" value="1"/>
</dbReference>
<dbReference type="PROSITE" id="PS50994">
    <property type="entry name" value="INTEGRASE"/>
    <property type="match status" value="1"/>
</dbReference>
<dbReference type="InterPro" id="IPR043128">
    <property type="entry name" value="Rev_trsase/Diguanyl_cyclase"/>
</dbReference>
<dbReference type="Gene3D" id="3.30.70.270">
    <property type="match status" value="2"/>
</dbReference>
<evidence type="ECO:0000256" key="3">
    <source>
        <dbReference type="ARBA" id="ARBA00039658"/>
    </source>
</evidence>
<dbReference type="Pfam" id="PF17921">
    <property type="entry name" value="Integrase_H2C2"/>
    <property type="match status" value="1"/>
</dbReference>
<dbReference type="AlphaFoldDB" id="H3AQ55"/>
<dbReference type="Pfam" id="PF17919">
    <property type="entry name" value="RT_RNaseH_2"/>
    <property type="match status" value="1"/>
</dbReference>
<evidence type="ECO:0000313" key="6">
    <source>
        <dbReference type="Proteomes" id="UP000008672"/>
    </source>
</evidence>
<evidence type="ECO:0000313" key="5">
    <source>
        <dbReference type="Ensembl" id="ENSLACP00000011776.1"/>
    </source>
</evidence>
<keyword evidence="6" id="KW-1185">Reference proteome</keyword>
<dbReference type="CDD" id="cd01647">
    <property type="entry name" value="RT_LTR"/>
    <property type="match status" value="1"/>
</dbReference>
<dbReference type="PANTHER" id="PTHR37984:SF13">
    <property type="entry name" value="RIBONUCLEASE H"/>
    <property type="match status" value="1"/>
</dbReference>
<dbReference type="Ensembl" id="ENSLACT00000011866.1">
    <property type="protein sequence ID" value="ENSLACP00000011776.1"/>
    <property type="gene ID" value="ENSLACG00000010367.1"/>
</dbReference>
<sequence length="713" mass="80917">RTSIIVQRFKFHSRVRQQGETIAAFVAELWWLTEYCCFDAALEDIIRDRSVCGINDNQIQRRQLAESDLILQRAVELATAMESAARVVQDLQQGSKIDQSLNKLQSPAKRPQGMFICFRCEGNHNPTTCRFMEAVCHSCKKKKKKGTLSLEIFRSKTKYTRLPYGMSSAPGIFQRTMEGLLQGIPHVVIQIDDILITGKDDTEHLKNLEAVLQKLSTAGLRFRLDKCCFFAPEVVYLGYKIDEKEVHPVADKVTAIQQAPVPRDSTQLRAYLGMLNYYYRFLPNISTILEPLHELLNKTTTWMWGPKEDQAFQKSKALLHSANLLVHFDATKELILSCDASPYGMRAVLSHKMEDGSDWPIGYTARSLVQAERNENKNIPPMAAACIQQWALTLAAYQYTITYKEGTKLTNADALSRLPLPVTPATTPTVGDLVLLMEHLEGTPVQGRDIKTWTRQDPTLSKVHKYVLCGWPQRKNELSVEDGCILWGSRVIIPPPGQKQKLAELHEGHPGSSRMKALARSYLWWPKMDEDLEITVKNCHLCQLHQQALVEVPLHPWEWPEHPWTRLHLDFLGPFMGKMFLILVDAHSKWIDIHLMTSITSTSTIDKLRRIFATHGLPLIVITDNGPSFVSGEFENFLKKNGIKHVRTSQYHPASNGLAERAVRTFKEGVRKMMGGNLEIKVTTTGISPAQLLMGQQLRMHLDLMHPNLANKM</sequence>
<dbReference type="InterPro" id="IPR050951">
    <property type="entry name" value="Retrovirus_Pol_polyprotein"/>
</dbReference>
<reference evidence="5" key="2">
    <citation type="submission" date="2025-08" db="UniProtKB">
        <authorList>
            <consortium name="Ensembl"/>
        </authorList>
    </citation>
    <scope>IDENTIFICATION</scope>
</reference>
<dbReference type="Proteomes" id="UP000008672">
    <property type="component" value="Unassembled WGS sequence"/>
</dbReference>
<reference evidence="6" key="1">
    <citation type="submission" date="2011-08" db="EMBL/GenBank/DDBJ databases">
        <title>The draft genome of Latimeria chalumnae.</title>
        <authorList>
            <person name="Di Palma F."/>
            <person name="Alfoldi J."/>
            <person name="Johnson J."/>
            <person name="Berlin A."/>
            <person name="Gnerre S."/>
            <person name="Jaffe D."/>
            <person name="MacCallum I."/>
            <person name="Young S."/>
            <person name="Walker B.J."/>
            <person name="Lander E."/>
            <person name="Lindblad-Toh K."/>
        </authorList>
    </citation>
    <scope>NUCLEOTIDE SEQUENCE [LARGE SCALE GENOMIC DNA]</scope>
    <source>
        <strain evidence="6">Wild caught</strain>
    </source>
</reference>
<dbReference type="InterPro" id="IPR043502">
    <property type="entry name" value="DNA/RNA_pol_sf"/>
</dbReference>
<dbReference type="Pfam" id="PF00078">
    <property type="entry name" value="RVT_1"/>
    <property type="match status" value="1"/>
</dbReference>
<dbReference type="STRING" id="7897.ENSLACP00000011776"/>
<comment type="similarity">
    <text evidence="1">Belongs to the beta type-B retroviral polymerase family. HERV class-II K(HML-2) pol subfamily.</text>
</comment>
<dbReference type="InterPro" id="IPR041577">
    <property type="entry name" value="RT_RNaseH_2"/>
</dbReference>
<feature type="domain" description="Integrase catalytic" evidence="4">
    <location>
        <begin position="559"/>
        <end position="713"/>
    </location>
</feature>
<evidence type="ECO:0000256" key="2">
    <source>
        <dbReference type="ARBA" id="ARBA00012180"/>
    </source>
</evidence>
<evidence type="ECO:0000256" key="1">
    <source>
        <dbReference type="ARBA" id="ARBA00010879"/>
    </source>
</evidence>
<reference evidence="5" key="3">
    <citation type="submission" date="2025-09" db="UniProtKB">
        <authorList>
            <consortium name="Ensembl"/>
        </authorList>
    </citation>
    <scope>IDENTIFICATION</scope>
</reference>
<dbReference type="GO" id="GO:0003676">
    <property type="term" value="F:nucleic acid binding"/>
    <property type="evidence" value="ECO:0007669"/>
    <property type="project" value="InterPro"/>
</dbReference>
<dbReference type="GO" id="GO:0004523">
    <property type="term" value="F:RNA-DNA hybrid ribonuclease activity"/>
    <property type="evidence" value="ECO:0007669"/>
    <property type="project" value="UniProtKB-EC"/>
</dbReference>
<dbReference type="EMBL" id="AFYH01128397">
    <property type="status" value="NOT_ANNOTATED_CDS"/>
    <property type="molecule type" value="Genomic_DNA"/>
</dbReference>
<dbReference type="InterPro" id="IPR000477">
    <property type="entry name" value="RT_dom"/>
</dbReference>
<accession>H3AQ55</accession>
<dbReference type="GO" id="GO:0015074">
    <property type="term" value="P:DNA integration"/>
    <property type="evidence" value="ECO:0007669"/>
    <property type="project" value="InterPro"/>
</dbReference>
<dbReference type="FunFam" id="1.10.340.70:FF:000003">
    <property type="entry name" value="Protein CBG25708"/>
    <property type="match status" value="1"/>
</dbReference>
<dbReference type="Gene3D" id="3.30.420.10">
    <property type="entry name" value="Ribonuclease H-like superfamily/Ribonuclease H"/>
    <property type="match status" value="1"/>
</dbReference>
<dbReference type="Gene3D" id="3.10.10.10">
    <property type="entry name" value="HIV Type 1 Reverse Transcriptase, subunit A, domain 1"/>
    <property type="match status" value="1"/>
</dbReference>